<dbReference type="Proteomes" id="UP001165082">
    <property type="component" value="Unassembled WGS sequence"/>
</dbReference>
<reference evidence="2" key="1">
    <citation type="submission" date="2022-07" db="EMBL/GenBank/DDBJ databases">
        <title>Genome analysis of Parmales, a sister group of diatoms, reveals the evolutionary specialization of diatoms from phago-mixotrophs to photoautotrophs.</title>
        <authorList>
            <person name="Ban H."/>
            <person name="Sato S."/>
            <person name="Yoshikawa S."/>
            <person name="Kazumasa Y."/>
            <person name="Nakamura Y."/>
            <person name="Ichinomiya M."/>
            <person name="Saitoh K."/>
            <person name="Sato N."/>
            <person name="Blanc-Mathieu R."/>
            <person name="Endo H."/>
            <person name="Kuwata A."/>
            <person name="Ogata H."/>
        </authorList>
    </citation>
    <scope>NUCLEOTIDE SEQUENCE</scope>
</reference>
<accession>A0A9W7E0A1</accession>
<dbReference type="AlphaFoldDB" id="A0A9W7E0A1"/>
<feature type="region of interest" description="Disordered" evidence="1">
    <location>
        <begin position="1"/>
        <end position="41"/>
    </location>
</feature>
<evidence type="ECO:0000313" key="2">
    <source>
        <dbReference type="EMBL" id="GMH63229.1"/>
    </source>
</evidence>
<keyword evidence="3" id="KW-1185">Reference proteome</keyword>
<comment type="caution">
    <text evidence="2">The sequence shown here is derived from an EMBL/GenBank/DDBJ whole genome shotgun (WGS) entry which is preliminary data.</text>
</comment>
<sequence length="185" mass="20164">MLPLGSELDLDDVARKKNTRNSKSQGDGSESPESDISADPIDDFDYNVWSTVLDAAPLCKSYESVEDEAVWLSSYSHPPLTATPDSPALPGAKGGEGTEITDGKNYQLNNQTRERVEEFIHGFLGLSVFDSADIWYASSGSSLTQIFTMASETAPQEFDYFKQIQQTTVKKWDGAIGRALATGNP</sequence>
<organism evidence="2 3">
    <name type="scientific">Triparma retinervis</name>
    <dbReference type="NCBI Taxonomy" id="2557542"/>
    <lineage>
        <taxon>Eukaryota</taxon>
        <taxon>Sar</taxon>
        <taxon>Stramenopiles</taxon>
        <taxon>Ochrophyta</taxon>
        <taxon>Bolidophyceae</taxon>
        <taxon>Parmales</taxon>
        <taxon>Triparmaceae</taxon>
        <taxon>Triparma</taxon>
    </lineage>
</organism>
<evidence type="ECO:0000313" key="3">
    <source>
        <dbReference type="Proteomes" id="UP001165082"/>
    </source>
</evidence>
<gene>
    <name evidence="2" type="ORF">TrRE_jg519</name>
</gene>
<name>A0A9W7E0A1_9STRA</name>
<dbReference type="EMBL" id="BRXZ01002488">
    <property type="protein sequence ID" value="GMH63229.1"/>
    <property type="molecule type" value="Genomic_DNA"/>
</dbReference>
<proteinExistence type="predicted"/>
<feature type="non-terminal residue" evidence="2">
    <location>
        <position position="1"/>
    </location>
</feature>
<feature type="region of interest" description="Disordered" evidence="1">
    <location>
        <begin position="82"/>
        <end position="103"/>
    </location>
</feature>
<evidence type="ECO:0000256" key="1">
    <source>
        <dbReference type="SAM" id="MobiDB-lite"/>
    </source>
</evidence>
<protein>
    <submittedName>
        <fullName evidence="2">Uncharacterized protein</fullName>
    </submittedName>
</protein>